<evidence type="ECO:0000313" key="2">
    <source>
        <dbReference type="Proteomes" id="UP000008177"/>
    </source>
</evidence>
<gene>
    <name evidence="1" type="ORF">BofuT4_uP097240.1</name>
</gene>
<name>G2YCW8_BOTF4</name>
<dbReference type="Proteomes" id="UP000008177">
    <property type="component" value="Unplaced contigs"/>
</dbReference>
<accession>G2YCW8</accession>
<protein>
    <submittedName>
        <fullName evidence="1">Uncharacterized protein</fullName>
    </submittedName>
</protein>
<sequence>MKDISRYVPTRRPGRNGTQYIKNLTLQTLLFDV</sequence>
<dbReference type="InParanoid" id="G2YCW8"/>
<dbReference type="HOGENOM" id="CLU_3384675_0_0_1"/>
<dbReference type="EMBL" id="FQ790320">
    <property type="protein sequence ID" value="CCD49616.1"/>
    <property type="molecule type" value="Genomic_DNA"/>
</dbReference>
<dbReference type="AlphaFoldDB" id="G2YCW8"/>
<evidence type="ECO:0000313" key="1">
    <source>
        <dbReference type="EMBL" id="CCD49616.1"/>
    </source>
</evidence>
<proteinExistence type="predicted"/>
<reference evidence="2" key="1">
    <citation type="journal article" date="2011" name="PLoS Genet.">
        <title>Genomic analysis of the necrotrophic fungal pathogens Sclerotinia sclerotiorum and Botrytis cinerea.</title>
        <authorList>
            <person name="Amselem J."/>
            <person name="Cuomo C.A."/>
            <person name="van Kan J.A."/>
            <person name="Viaud M."/>
            <person name="Benito E.P."/>
            <person name="Couloux A."/>
            <person name="Coutinho P.M."/>
            <person name="de Vries R.P."/>
            <person name="Dyer P.S."/>
            <person name="Fillinger S."/>
            <person name="Fournier E."/>
            <person name="Gout L."/>
            <person name="Hahn M."/>
            <person name="Kohn L."/>
            <person name="Lapalu N."/>
            <person name="Plummer K.M."/>
            <person name="Pradier J.M."/>
            <person name="Quevillon E."/>
            <person name="Sharon A."/>
            <person name="Simon A."/>
            <person name="ten Have A."/>
            <person name="Tudzynski B."/>
            <person name="Tudzynski P."/>
            <person name="Wincker P."/>
            <person name="Andrew M."/>
            <person name="Anthouard V."/>
            <person name="Beever R.E."/>
            <person name="Beffa R."/>
            <person name="Benoit I."/>
            <person name="Bouzid O."/>
            <person name="Brault B."/>
            <person name="Chen Z."/>
            <person name="Choquer M."/>
            <person name="Collemare J."/>
            <person name="Cotton P."/>
            <person name="Danchin E.G."/>
            <person name="Da Silva C."/>
            <person name="Gautier A."/>
            <person name="Giraud C."/>
            <person name="Giraud T."/>
            <person name="Gonzalez C."/>
            <person name="Grossetete S."/>
            <person name="Guldener U."/>
            <person name="Henrissat B."/>
            <person name="Howlett B.J."/>
            <person name="Kodira C."/>
            <person name="Kretschmer M."/>
            <person name="Lappartient A."/>
            <person name="Leroch M."/>
            <person name="Levis C."/>
            <person name="Mauceli E."/>
            <person name="Neuveglise C."/>
            <person name="Oeser B."/>
            <person name="Pearson M."/>
            <person name="Poulain J."/>
            <person name="Poussereau N."/>
            <person name="Quesneville H."/>
            <person name="Rascle C."/>
            <person name="Schumacher J."/>
            <person name="Segurens B."/>
            <person name="Sexton A."/>
            <person name="Silva E."/>
            <person name="Sirven C."/>
            <person name="Soanes D.M."/>
            <person name="Talbot N.J."/>
            <person name="Templeton M."/>
            <person name="Yandava C."/>
            <person name="Yarden O."/>
            <person name="Zeng Q."/>
            <person name="Rollins J.A."/>
            <person name="Lebrun M.H."/>
            <person name="Dickman M."/>
        </authorList>
    </citation>
    <scope>NUCLEOTIDE SEQUENCE [LARGE SCALE GENOMIC DNA]</scope>
    <source>
        <strain evidence="2">T4</strain>
    </source>
</reference>
<organism evidence="1 2">
    <name type="scientific">Botryotinia fuckeliana (strain T4)</name>
    <name type="common">Noble rot fungus</name>
    <name type="synonym">Botrytis cinerea</name>
    <dbReference type="NCBI Taxonomy" id="999810"/>
    <lineage>
        <taxon>Eukaryota</taxon>
        <taxon>Fungi</taxon>
        <taxon>Dikarya</taxon>
        <taxon>Ascomycota</taxon>
        <taxon>Pezizomycotina</taxon>
        <taxon>Leotiomycetes</taxon>
        <taxon>Helotiales</taxon>
        <taxon>Sclerotiniaceae</taxon>
        <taxon>Botrytis</taxon>
    </lineage>
</organism>